<evidence type="ECO:0000313" key="2">
    <source>
        <dbReference type="EMBL" id="PMD53453.1"/>
    </source>
</evidence>
<dbReference type="InterPro" id="IPR045518">
    <property type="entry name" value="2EXR"/>
</dbReference>
<dbReference type="Pfam" id="PF20150">
    <property type="entry name" value="2EXR"/>
    <property type="match status" value="1"/>
</dbReference>
<protein>
    <recommendedName>
        <fullName evidence="1">2EXR domain-containing protein</fullName>
    </recommendedName>
</protein>
<feature type="domain" description="2EXR" evidence="1">
    <location>
        <begin position="76"/>
        <end position="190"/>
    </location>
</feature>
<sequence length="346" mass="39624">MNLGDGGRIASIQPEEGVAQDGLSPCGNYSSLLRSTIPIPRKCAASQSLDVQHHREKQKLDHYITPDNHRSYVKGFPKFPELPPEIRMQIFDYAGVAWGANNVYITCRRRYQPFQNVTPACHRAQGLGDPTPGRQLPDYWPYELRASYKLPPLLRTNREARIAAQKFYKLSFAYQLSHSCGVWFDSTRDKLIMESGGAFDFFKHGAEDTEEDRSERKKVEKTLRYLVIRSLFANEVLELCDYSHGLENLDALYLGEAKRFCPRIQSFVAHCFMMAEGKLRGGWKQAVGKGEITRAPEVYTRHSGDFEKRLGICENEDPEELRFTSMKIKMERINSNLSIWLGCKVN</sequence>
<evidence type="ECO:0000313" key="3">
    <source>
        <dbReference type="Proteomes" id="UP000235371"/>
    </source>
</evidence>
<reference evidence="2 3" key="1">
    <citation type="submission" date="2016-04" db="EMBL/GenBank/DDBJ databases">
        <title>A degradative enzymes factory behind the ericoid mycorrhizal symbiosis.</title>
        <authorList>
            <consortium name="DOE Joint Genome Institute"/>
            <person name="Martino E."/>
            <person name="Morin E."/>
            <person name="Grelet G."/>
            <person name="Kuo A."/>
            <person name="Kohler A."/>
            <person name="Daghino S."/>
            <person name="Barry K."/>
            <person name="Choi C."/>
            <person name="Cichocki N."/>
            <person name="Clum A."/>
            <person name="Copeland A."/>
            <person name="Hainaut M."/>
            <person name="Haridas S."/>
            <person name="Labutti K."/>
            <person name="Lindquist E."/>
            <person name="Lipzen A."/>
            <person name="Khouja H.-R."/>
            <person name="Murat C."/>
            <person name="Ohm R."/>
            <person name="Olson A."/>
            <person name="Spatafora J."/>
            <person name="Veneault-Fourrey C."/>
            <person name="Henrissat B."/>
            <person name="Grigoriev I."/>
            <person name="Martin F."/>
            <person name="Perotto S."/>
        </authorList>
    </citation>
    <scope>NUCLEOTIDE SEQUENCE [LARGE SCALE GENOMIC DNA]</scope>
    <source>
        <strain evidence="2 3">E</strain>
    </source>
</reference>
<dbReference type="PANTHER" id="PTHR35910:SF6">
    <property type="entry name" value="2EXR DOMAIN-CONTAINING PROTEIN"/>
    <property type="match status" value="1"/>
</dbReference>
<dbReference type="OrthoDB" id="3540486at2759"/>
<organism evidence="2 3">
    <name type="scientific">Hyaloscypha bicolor E</name>
    <dbReference type="NCBI Taxonomy" id="1095630"/>
    <lineage>
        <taxon>Eukaryota</taxon>
        <taxon>Fungi</taxon>
        <taxon>Dikarya</taxon>
        <taxon>Ascomycota</taxon>
        <taxon>Pezizomycotina</taxon>
        <taxon>Leotiomycetes</taxon>
        <taxon>Helotiales</taxon>
        <taxon>Hyaloscyphaceae</taxon>
        <taxon>Hyaloscypha</taxon>
        <taxon>Hyaloscypha bicolor</taxon>
    </lineage>
</organism>
<name>A0A2J6SRY1_9HELO</name>
<dbReference type="GeneID" id="36595442"/>
<dbReference type="PANTHER" id="PTHR35910">
    <property type="entry name" value="2EXR DOMAIN-CONTAINING PROTEIN"/>
    <property type="match status" value="1"/>
</dbReference>
<evidence type="ECO:0000259" key="1">
    <source>
        <dbReference type="Pfam" id="PF20150"/>
    </source>
</evidence>
<dbReference type="EMBL" id="KZ613872">
    <property type="protein sequence ID" value="PMD53453.1"/>
    <property type="molecule type" value="Genomic_DNA"/>
</dbReference>
<dbReference type="InParanoid" id="A0A2J6SRY1"/>
<keyword evidence="3" id="KW-1185">Reference proteome</keyword>
<gene>
    <name evidence="2" type="ORF">K444DRAFT_668066</name>
</gene>
<dbReference type="RefSeq" id="XP_024730357.1">
    <property type="nucleotide sequence ID" value="XM_024887366.1"/>
</dbReference>
<dbReference type="AlphaFoldDB" id="A0A2J6SRY1"/>
<accession>A0A2J6SRY1</accession>
<dbReference type="Proteomes" id="UP000235371">
    <property type="component" value="Unassembled WGS sequence"/>
</dbReference>
<proteinExistence type="predicted"/>